<dbReference type="Proteomes" id="UP000516260">
    <property type="component" value="Chromosome 15"/>
</dbReference>
<evidence type="ECO:0000256" key="3">
    <source>
        <dbReference type="ARBA" id="ARBA00022840"/>
    </source>
</evidence>
<dbReference type="GO" id="GO:0005856">
    <property type="term" value="C:cytoskeleton"/>
    <property type="evidence" value="ECO:0007669"/>
    <property type="project" value="UniProtKB-SubCell"/>
</dbReference>
<dbReference type="PANTHER" id="PTHR47968">
    <property type="entry name" value="CENTROMERE PROTEIN E"/>
    <property type="match status" value="1"/>
</dbReference>
<keyword evidence="4" id="KW-0963">Cytoplasm</keyword>
<dbReference type="GO" id="GO:0005524">
    <property type="term" value="F:ATP binding"/>
    <property type="evidence" value="ECO:0007669"/>
    <property type="project" value="UniProtKB-UniRule"/>
</dbReference>
<dbReference type="SMART" id="SM00129">
    <property type="entry name" value="KISc"/>
    <property type="match status" value="1"/>
</dbReference>
<proteinExistence type="inferred from homology"/>
<dbReference type="EMBL" id="SWLE01000007">
    <property type="protein sequence ID" value="TNM98135.1"/>
    <property type="molecule type" value="Genomic_DNA"/>
</dbReference>
<keyword evidence="3 5" id="KW-0067">ATP-binding</keyword>
<evidence type="ECO:0000259" key="7">
    <source>
        <dbReference type="PROSITE" id="PS50067"/>
    </source>
</evidence>
<evidence type="ECO:0000256" key="1">
    <source>
        <dbReference type="ARBA" id="ARBA00004245"/>
    </source>
</evidence>
<comment type="similarity">
    <text evidence="5">Belongs to the TRAFAC class myosin-kinesin ATPase superfamily. Kinesin family.</text>
</comment>
<gene>
    <name evidence="8" type="ORF">fugu_014381</name>
</gene>
<keyword evidence="2 5" id="KW-0547">Nucleotide-binding</keyword>
<reference evidence="8 9" key="1">
    <citation type="submission" date="2019-04" db="EMBL/GenBank/DDBJ databases">
        <title>The sequence and de novo assembly of Takifugu bimaculatus genome using PacBio and Hi-C technologies.</title>
        <authorList>
            <person name="Xu P."/>
            <person name="Liu B."/>
            <person name="Zhou Z."/>
        </authorList>
    </citation>
    <scope>NUCLEOTIDE SEQUENCE [LARGE SCALE GENOMIC DNA]</scope>
    <source>
        <strain evidence="8">TB-2018</strain>
        <tissue evidence="8">Muscle</tissue>
    </source>
</reference>
<evidence type="ECO:0000256" key="5">
    <source>
        <dbReference type="PROSITE-ProRule" id="PRU00283"/>
    </source>
</evidence>
<dbReference type="PROSITE" id="PS50067">
    <property type="entry name" value="KINESIN_MOTOR_2"/>
    <property type="match status" value="1"/>
</dbReference>
<accession>A0A4Z2C125</accession>
<dbReference type="Pfam" id="PF00225">
    <property type="entry name" value="Kinesin"/>
    <property type="match status" value="1"/>
</dbReference>
<keyword evidence="5" id="KW-0505">Motor protein</keyword>
<organism evidence="8 9">
    <name type="scientific">Takifugu bimaculatus</name>
    <dbReference type="NCBI Taxonomy" id="433685"/>
    <lineage>
        <taxon>Eukaryota</taxon>
        <taxon>Metazoa</taxon>
        <taxon>Chordata</taxon>
        <taxon>Craniata</taxon>
        <taxon>Vertebrata</taxon>
        <taxon>Euteleostomi</taxon>
        <taxon>Actinopterygii</taxon>
        <taxon>Neopterygii</taxon>
        <taxon>Teleostei</taxon>
        <taxon>Neoteleostei</taxon>
        <taxon>Acanthomorphata</taxon>
        <taxon>Eupercaria</taxon>
        <taxon>Tetraodontiformes</taxon>
        <taxon>Tetradontoidea</taxon>
        <taxon>Tetraodontidae</taxon>
        <taxon>Takifugu</taxon>
    </lineage>
</organism>
<keyword evidence="9" id="KW-1185">Reference proteome</keyword>
<evidence type="ECO:0000313" key="9">
    <source>
        <dbReference type="Proteomes" id="UP000516260"/>
    </source>
</evidence>
<evidence type="ECO:0000313" key="8">
    <source>
        <dbReference type="EMBL" id="TNM98135.1"/>
    </source>
</evidence>
<dbReference type="PRINTS" id="PR00380">
    <property type="entry name" value="KINESINHEAVY"/>
</dbReference>
<feature type="region of interest" description="Disordered" evidence="6">
    <location>
        <begin position="197"/>
        <end position="269"/>
    </location>
</feature>
<dbReference type="SUPFAM" id="SSF52540">
    <property type="entry name" value="P-loop containing nucleoside triphosphate hydrolases"/>
    <property type="match status" value="1"/>
</dbReference>
<comment type="caution">
    <text evidence="8">The sequence shown here is derived from an EMBL/GenBank/DDBJ whole genome shotgun (WGS) entry which is preliminary data.</text>
</comment>
<keyword evidence="4" id="KW-0206">Cytoskeleton</keyword>
<dbReference type="PANTHER" id="PTHR47968:SF68">
    <property type="entry name" value="KINESIN-LIKE PROTEIN"/>
    <property type="match status" value="1"/>
</dbReference>
<evidence type="ECO:0000256" key="6">
    <source>
        <dbReference type="SAM" id="MobiDB-lite"/>
    </source>
</evidence>
<dbReference type="GO" id="GO:0007018">
    <property type="term" value="P:microtubule-based movement"/>
    <property type="evidence" value="ECO:0007669"/>
    <property type="project" value="InterPro"/>
</dbReference>
<evidence type="ECO:0000256" key="4">
    <source>
        <dbReference type="ARBA" id="ARBA00023212"/>
    </source>
</evidence>
<evidence type="ECO:0000256" key="2">
    <source>
        <dbReference type="ARBA" id="ARBA00022741"/>
    </source>
</evidence>
<dbReference type="InterPro" id="IPR027640">
    <property type="entry name" value="Kinesin-like_fam"/>
</dbReference>
<dbReference type="Gene3D" id="3.40.850.10">
    <property type="entry name" value="Kinesin motor domain"/>
    <property type="match status" value="1"/>
</dbReference>
<feature type="binding site" evidence="5">
    <location>
        <begin position="85"/>
        <end position="92"/>
    </location>
    <ligand>
        <name>ATP</name>
        <dbReference type="ChEBI" id="CHEBI:30616"/>
    </ligand>
</feature>
<protein>
    <recommendedName>
        <fullName evidence="7">Kinesin motor domain-containing protein</fullName>
    </recommendedName>
</protein>
<sequence>MADPAECTIKVMCRFRPLNSSEVTRGDRYIPKFQGEDTIVIGGKPYMFDRVLQPNTSQEQVYNTCAQRIVKDVLDGYNGTIFAYGQTSSGKTHTMEGNLHDTDSMGIIPRIVQDIFNYIYSMDENLEFHIKVSYFEIYLDKIRDLLDVSKTNLSVHEDKNRVPYVKGCTERFVCSPEEVMDTIDEGKSNRHVAVTNMNEHSSRSPQYLPDKCQTGKHADGAETQRQTLPGGPGWQRKGQQNWSRRSRAGRSQEHQQVSVVPGKRHLGSG</sequence>
<dbReference type="GO" id="GO:0003777">
    <property type="term" value="F:microtubule motor activity"/>
    <property type="evidence" value="ECO:0007669"/>
    <property type="project" value="InterPro"/>
</dbReference>
<dbReference type="InterPro" id="IPR036961">
    <property type="entry name" value="Kinesin_motor_dom_sf"/>
</dbReference>
<feature type="domain" description="Kinesin motor" evidence="7">
    <location>
        <begin position="8"/>
        <end position="269"/>
    </location>
</feature>
<dbReference type="AlphaFoldDB" id="A0A4Z2C125"/>
<dbReference type="InterPro" id="IPR001752">
    <property type="entry name" value="Kinesin_motor_dom"/>
</dbReference>
<name>A0A4Z2C125_9TELE</name>
<dbReference type="InterPro" id="IPR027417">
    <property type="entry name" value="P-loop_NTPase"/>
</dbReference>
<dbReference type="GO" id="GO:0008017">
    <property type="term" value="F:microtubule binding"/>
    <property type="evidence" value="ECO:0007669"/>
    <property type="project" value="InterPro"/>
</dbReference>
<comment type="subcellular location">
    <subcellularLocation>
        <location evidence="1">Cytoplasm</location>
        <location evidence="1">Cytoskeleton</location>
    </subcellularLocation>
</comment>